<dbReference type="PROSITE" id="PS51671">
    <property type="entry name" value="ACT"/>
    <property type="match status" value="2"/>
</dbReference>
<dbReference type="GO" id="GO:0016597">
    <property type="term" value="F:amino acid binding"/>
    <property type="evidence" value="ECO:0007669"/>
    <property type="project" value="UniProtKB-UniRule"/>
</dbReference>
<dbReference type="AlphaFoldDB" id="A0A7N0TLC3"/>
<dbReference type="InterPro" id="IPR056805">
    <property type="entry name" value="ACT_ACR9/10_C"/>
</dbReference>
<dbReference type="OMA" id="DQQWEVY"/>
<keyword evidence="5" id="KW-1185">Reference proteome</keyword>
<sequence>MGIPSDDVVLIQNGKSPNDPTVITVSCPDQAGLGCDICRIILEFGLFITRGDFSTDGRWCYVVLRVLPHPISVKVDWASLKNRLVAVCPSLLFSYCFDRQSGDSSTSSVFLLNVFCLDRKGLLHDVTEVLCKLELVIQRVKVMTMPDGRVLDLFFITDGLNLLHTKQRRDDTCEQLVEALGEFCIGCDIQLAGPEFENQHTSSTLPSEVAEQLFSSNQLNNSSFSITTDPYTAKLKKASITIDNHLSPSHTMLRIECSDQKGLFYDMSRISKDCGITIAHARVSASVKGCRNMDLLIQKTDGQKIIDPDYQSALCSRLKEEMFLPLRMIITNRGPDTELVVANPVELSGKGRPRVFYDVTFALKVLGICIFSAEIGRHTMSDRQWEVYRFLLDDSRDLPLSSIETRTRILKQVRRTLMGW</sequence>
<evidence type="ECO:0000313" key="5">
    <source>
        <dbReference type="Proteomes" id="UP000594263"/>
    </source>
</evidence>
<keyword evidence="1 2" id="KW-0677">Repeat</keyword>
<dbReference type="PANTHER" id="PTHR31096:SF65">
    <property type="entry name" value="ACT DOMAIN-CONTAINING PROTEIN ACR9"/>
    <property type="match status" value="1"/>
</dbReference>
<dbReference type="Pfam" id="PF24926">
    <property type="entry name" value="ACT_ACR9_C"/>
    <property type="match status" value="1"/>
</dbReference>
<reference evidence="4" key="1">
    <citation type="submission" date="2021-01" db="UniProtKB">
        <authorList>
            <consortium name="EnsemblPlants"/>
        </authorList>
    </citation>
    <scope>IDENTIFICATION</scope>
</reference>
<dbReference type="InterPro" id="IPR040217">
    <property type="entry name" value="ACR1-12"/>
</dbReference>
<dbReference type="Pfam" id="PF24931">
    <property type="entry name" value="ACT_ACR9_3rd"/>
    <property type="match status" value="1"/>
</dbReference>
<evidence type="ECO:0000256" key="2">
    <source>
        <dbReference type="RuleBase" id="RU369043"/>
    </source>
</evidence>
<dbReference type="Proteomes" id="UP000594263">
    <property type="component" value="Unplaced"/>
</dbReference>
<dbReference type="InterPro" id="IPR002912">
    <property type="entry name" value="ACT_dom"/>
</dbReference>
<accession>A0A7N0TLC3</accession>
<feature type="domain" description="ACT" evidence="3">
    <location>
        <begin position="111"/>
        <end position="194"/>
    </location>
</feature>
<protein>
    <recommendedName>
        <fullName evidence="2">ACT domain-containing protein ACR</fullName>
    </recommendedName>
    <alternativeName>
        <fullName evidence="2">Protein ACT DOMAIN REPEATS</fullName>
    </alternativeName>
</protein>
<proteinExistence type="predicted"/>
<dbReference type="InterPro" id="IPR045865">
    <property type="entry name" value="ACT-like_dom_sf"/>
</dbReference>
<name>A0A7N0TLC3_KALFE</name>
<evidence type="ECO:0000313" key="4">
    <source>
        <dbReference type="EnsemblPlants" id="Kaladp0039s0616.1.v1.1"/>
    </source>
</evidence>
<dbReference type="InterPro" id="IPR056816">
    <property type="entry name" value="ACR2/9/10_N"/>
</dbReference>
<organism evidence="4 5">
    <name type="scientific">Kalanchoe fedtschenkoi</name>
    <name type="common">Lavender scallops</name>
    <name type="synonym">South American air plant</name>
    <dbReference type="NCBI Taxonomy" id="63787"/>
    <lineage>
        <taxon>Eukaryota</taxon>
        <taxon>Viridiplantae</taxon>
        <taxon>Streptophyta</taxon>
        <taxon>Embryophyta</taxon>
        <taxon>Tracheophyta</taxon>
        <taxon>Spermatophyta</taxon>
        <taxon>Magnoliopsida</taxon>
        <taxon>eudicotyledons</taxon>
        <taxon>Gunneridae</taxon>
        <taxon>Pentapetalae</taxon>
        <taxon>Saxifragales</taxon>
        <taxon>Crassulaceae</taxon>
        <taxon>Kalanchoe</taxon>
    </lineage>
</organism>
<evidence type="ECO:0000259" key="3">
    <source>
        <dbReference type="PROSITE" id="PS51671"/>
    </source>
</evidence>
<dbReference type="PANTHER" id="PTHR31096">
    <property type="entry name" value="ACT DOMAIN-CONTAINING PROTEIN ACR4-RELATED"/>
    <property type="match status" value="1"/>
</dbReference>
<feature type="domain" description="ACT" evidence="3">
    <location>
        <begin position="252"/>
        <end position="335"/>
    </location>
</feature>
<evidence type="ECO:0000256" key="1">
    <source>
        <dbReference type="ARBA" id="ARBA00022737"/>
    </source>
</evidence>
<dbReference type="Pfam" id="PF24914">
    <property type="entry name" value="ACR10_N"/>
    <property type="match status" value="1"/>
</dbReference>
<dbReference type="SUPFAM" id="SSF55021">
    <property type="entry name" value="ACT-like"/>
    <property type="match status" value="2"/>
</dbReference>
<comment type="function">
    <text evidence="2">Binds amino acids.</text>
</comment>
<dbReference type="Gramene" id="Kaladp0039s0616.1.v1.1">
    <property type="protein sequence ID" value="Kaladp0039s0616.1.v1.1"/>
    <property type="gene ID" value="Kaladp0039s0616.v1.1"/>
</dbReference>
<dbReference type="EnsemblPlants" id="Kaladp0039s0616.1.v1.1">
    <property type="protein sequence ID" value="Kaladp0039s0616.1.v1.1"/>
    <property type="gene ID" value="Kaladp0039s0616.v1.1"/>
</dbReference>